<evidence type="ECO:0000313" key="7">
    <source>
        <dbReference type="Proteomes" id="UP000197153"/>
    </source>
</evidence>
<keyword evidence="3" id="KW-0547">Nucleotide-binding</keyword>
<reference evidence="6 7" key="1">
    <citation type="submission" date="2017-06" db="EMBL/GenBank/DDBJ databases">
        <title>Complete genome sequence of Nitrospirillum amazonense strain CBAmC, an endophytic nitrogen-fixing and plant growth-promoting bacterium, isolated from sugarcane.</title>
        <authorList>
            <person name="Schwab S."/>
            <person name="dos Santos Teixeira K.R."/>
            <person name="Simoes Araujo J.L."/>
            <person name="Soares Vidal M."/>
            <person name="Borges de Freitas H.R."/>
            <person name="Rivello Crivelaro A.L."/>
            <person name="Bueno de Camargo Nunes A."/>
            <person name="dos Santos C.M."/>
            <person name="Palmeira da Silva Rosa D."/>
            <person name="da Silva Padilha D."/>
            <person name="da Silva E."/>
            <person name="Araujo Terra L."/>
            <person name="Soares Mendes V."/>
            <person name="Farinelli L."/>
            <person name="Magalhaes Cruz L."/>
            <person name="Baldani J.I."/>
        </authorList>
    </citation>
    <scope>NUCLEOTIDE SEQUENCE [LARGE SCALE GENOMIC DNA]</scope>
    <source>
        <strain evidence="6 7">CBAmC</strain>
    </source>
</reference>
<dbReference type="SMART" id="SM00382">
    <property type="entry name" value="AAA"/>
    <property type="match status" value="1"/>
</dbReference>
<accession>A0A248K2Z4</accession>
<dbReference type="PROSITE" id="PS00211">
    <property type="entry name" value="ABC_TRANSPORTER_1"/>
    <property type="match status" value="1"/>
</dbReference>
<dbReference type="InterPro" id="IPR003593">
    <property type="entry name" value="AAA+_ATPase"/>
</dbReference>
<dbReference type="Proteomes" id="UP000197153">
    <property type="component" value="Chromosome 4"/>
</dbReference>
<keyword evidence="4" id="KW-0067">ATP-binding</keyword>
<dbReference type="PROSITE" id="PS50893">
    <property type="entry name" value="ABC_TRANSPORTER_2"/>
    <property type="match status" value="1"/>
</dbReference>
<dbReference type="Pfam" id="PF00005">
    <property type="entry name" value="ABC_tran"/>
    <property type="match status" value="1"/>
</dbReference>
<evidence type="ECO:0000313" key="6">
    <source>
        <dbReference type="EMBL" id="ASG25343.1"/>
    </source>
</evidence>
<dbReference type="InterPro" id="IPR017871">
    <property type="entry name" value="ABC_transporter-like_CS"/>
</dbReference>
<keyword evidence="7" id="KW-1185">Reference proteome</keyword>
<name>A0A248K2Z4_9PROT</name>
<dbReference type="InterPro" id="IPR027417">
    <property type="entry name" value="P-loop_NTPase"/>
</dbReference>
<keyword evidence="2" id="KW-0813">Transport</keyword>
<feature type="domain" description="ABC transporter" evidence="5">
    <location>
        <begin position="20"/>
        <end position="239"/>
    </location>
</feature>
<evidence type="ECO:0000256" key="4">
    <source>
        <dbReference type="ARBA" id="ARBA00022840"/>
    </source>
</evidence>
<dbReference type="InterPro" id="IPR003439">
    <property type="entry name" value="ABC_transporter-like_ATP-bd"/>
</dbReference>
<dbReference type="EMBL" id="CP022113">
    <property type="protein sequence ID" value="ASG25343.1"/>
    <property type="molecule type" value="Genomic_DNA"/>
</dbReference>
<comment type="similarity">
    <text evidence="1">Belongs to the ABC transporter superfamily.</text>
</comment>
<organism evidence="6 7">
    <name type="scientific">Nitrospirillum viridazoti CBAmc</name>
    <dbReference type="NCBI Taxonomy" id="1441467"/>
    <lineage>
        <taxon>Bacteria</taxon>
        <taxon>Pseudomonadati</taxon>
        <taxon>Pseudomonadota</taxon>
        <taxon>Alphaproteobacteria</taxon>
        <taxon>Rhodospirillales</taxon>
        <taxon>Azospirillaceae</taxon>
        <taxon>Nitrospirillum</taxon>
        <taxon>Nitrospirillum viridazoti</taxon>
    </lineage>
</organism>
<dbReference type="InterPro" id="IPR050166">
    <property type="entry name" value="ABC_transporter_ATP-bind"/>
</dbReference>
<evidence type="ECO:0000256" key="3">
    <source>
        <dbReference type="ARBA" id="ARBA00022741"/>
    </source>
</evidence>
<sequence length="248" mass="25907">MGGPAAAGAPGGAVEGVVTRLIVDIREKRLAGRPVLGSLAFSLDEGEVTAVVGPSGCGKSTLLRLVAGLDRGVAGTVRWSGEGARPVPNLGVVFQQPRLLPWRTVRQNLALAGADRVEGERLLERLGLAAQADVWASQLSLGMARRLALARALAVDAQALLLDEPFASLDEGNQRLARAVLAEQLLRRPVPTLLITHDLAEAVALAHRVLVLSPGPARLLFDQAVPPGVRTDPALATATVAALRDLAR</sequence>
<dbReference type="GO" id="GO:0016887">
    <property type="term" value="F:ATP hydrolysis activity"/>
    <property type="evidence" value="ECO:0007669"/>
    <property type="project" value="InterPro"/>
</dbReference>
<dbReference type="GO" id="GO:0005524">
    <property type="term" value="F:ATP binding"/>
    <property type="evidence" value="ECO:0007669"/>
    <property type="project" value="UniProtKB-KW"/>
</dbReference>
<evidence type="ECO:0000256" key="1">
    <source>
        <dbReference type="ARBA" id="ARBA00005417"/>
    </source>
</evidence>
<dbReference type="KEGG" id="nao:Y958_30885"/>
<proteinExistence type="inferred from homology"/>
<evidence type="ECO:0000256" key="2">
    <source>
        <dbReference type="ARBA" id="ARBA00022448"/>
    </source>
</evidence>
<evidence type="ECO:0000259" key="5">
    <source>
        <dbReference type="PROSITE" id="PS50893"/>
    </source>
</evidence>
<dbReference type="PANTHER" id="PTHR42788">
    <property type="entry name" value="TAURINE IMPORT ATP-BINDING PROTEIN-RELATED"/>
    <property type="match status" value="1"/>
</dbReference>
<dbReference type="PANTHER" id="PTHR42788:SF19">
    <property type="entry name" value="ALIPHATIC SULFONATES IMPORT ATP-BINDING PROTEIN SSUB 2"/>
    <property type="match status" value="1"/>
</dbReference>
<gene>
    <name evidence="6" type="ORF">Y958_30885</name>
</gene>
<protein>
    <recommendedName>
        <fullName evidence="5">ABC transporter domain-containing protein</fullName>
    </recommendedName>
</protein>
<dbReference type="AlphaFoldDB" id="A0A248K2Z4"/>
<dbReference type="SUPFAM" id="SSF52540">
    <property type="entry name" value="P-loop containing nucleoside triphosphate hydrolases"/>
    <property type="match status" value="1"/>
</dbReference>
<dbReference type="Gene3D" id="3.40.50.300">
    <property type="entry name" value="P-loop containing nucleotide triphosphate hydrolases"/>
    <property type="match status" value="1"/>
</dbReference>